<feature type="transmembrane region" description="Helical" evidence="2">
    <location>
        <begin position="98"/>
        <end position="118"/>
    </location>
</feature>
<keyword evidence="4" id="KW-1185">Reference proteome</keyword>
<evidence type="ECO:0000256" key="2">
    <source>
        <dbReference type="SAM" id="Phobius"/>
    </source>
</evidence>
<evidence type="ECO:0000313" key="4">
    <source>
        <dbReference type="Proteomes" id="UP000236311"/>
    </source>
</evidence>
<feature type="transmembrane region" description="Helical" evidence="2">
    <location>
        <begin position="7"/>
        <end position="26"/>
    </location>
</feature>
<protein>
    <recommendedName>
        <fullName evidence="5">O-Antigen ligase</fullName>
    </recommendedName>
</protein>
<reference evidence="3 4" key="1">
    <citation type="submission" date="2018-01" db="EMBL/GenBank/DDBJ databases">
        <authorList>
            <person name="Gaut B.S."/>
            <person name="Morton B.R."/>
            <person name="Clegg M.T."/>
            <person name="Duvall M.R."/>
        </authorList>
    </citation>
    <scope>NUCLEOTIDE SEQUENCE [LARGE SCALE GENOMIC DNA]</scope>
    <source>
        <strain evidence="3">GP69</strain>
    </source>
</reference>
<dbReference type="AlphaFoldDB" id="A0A2K4ZI44"/>
<feature type="region of interest" description="Disordered" evidence="1">
    <location>
        <begin position="395"/>
        <end position="419"/>
    </location>
</feature>
<keyword evidence="2" id="KW-0812">Transmembrane</keyword>
<organism evidence="3 4">
    <name type="scientific">Acetatifactor muris</name>
    <dbReference type="NCBI Taxonomy" id="879566"/>
    <lineage>
        <taxon>Bacteria</taxon>
        <taxon>Bacillati</taxon>
        <taxon>Bacillota</taxon>
        <taxon>Clostridia</taxon>
        <taxon>Lachnospirales</taxon>
        <taxon>Lachnospiraceae</taxon>
        <taxon>Acetatifactor</taxon>
    </lineage>
</organism>
<sequence length="566" mass="64947">MKREGRLRVNWCRIWYMLCFFALGIIDQRRGSAPGNVQMTAANLTGLVIAAMLMPSLQLKRFRHVIYGIWTIIAAIGGSAACTWGWEHYLYRDQWVSAVLVIAVWGYLLLYILHLCVSSEKEAQILRRKVVNPFFWCMEALFLFMLFSAHEGYMPLMLLVLAGGFYLIGIPKAAREDFFQGMLNGIICWFFVQQIIAFGFRPYDYVRYRGLYSGETQNGLFYMIAYCAFLVKWLWLKESGRHRVWSWIHFFLAAGCVSFTLFTGGRSPLVGIALATVVVLIWYDIVWRKSFYRLLLHGVLGLACVVVTFPVVYGCIRYLPTVLHHPVWFEGEYNGNNVMYNDPWDSPKYISFETAVDINIGRILQVIGIDIRKWTSEIPGSAWVMRVYAQESGELEESGEQGEPGDTEENPFNLPDTERGNSVDVRKVIHVYCIQHLNWRGHAQRAGFYIFEGLLIEHAHNMFLEIGYNHGIPAGLLFVGIYCYSLIWSFRKRRLEGMLCVTFLLAILGYGMFEMAVVTGQITVSLMGILFCLAGEKDREPETAGESRKTEKEAVMEMCQMEKFSV</sequence>
<feature type="transmembrane region" description="Helical" evidence="2">
    <location>
        <begin position="64"/>
        <end position="86"/>
    </location>
</feature>
<dbReference type="Proteomes" id="UP000236311">
    <property type="component" value="Unassembled WGS sequence"/>
</dbReference>
<dbReference type="InterPro" id="IPR051533">
    <property type="entry name" value="WaaL-like"/>
</dbReference>
<dbReference type="RefSeq" id="WP_103240200.1">
    <property type="nucleotide sequence ID" value="NZ_JANJZD010000013.1"/>
</dbReference>
<feature type="transmembrane region" description="Helical" evidence="2">
    <location>
        <begin position="182"/>
        <end position="200"/>
    </location>
</feature>
<gene>
    <name evidence="3" type="ORF">AMURIS_02857</name>
</gene>
<evidence type="ECO:0000256" key="1">
    <source>
        <dbReference type="SAM" id="MobiDB-lite"/>
    </source>
</evidence>
<feature type="transmembrane region" description="Helical" evidence="2">
    <location>
        <begin position="130"/>
        <end position="147"/>
    </location>
</feature>
<feature type="transmembrane region" description="Helical" evidence="2">
    <location>
        <begin position="38"/>
        <end position="57"/>
    </location>
</feature>
<feature type="transmembrane region" description="Helical" evidence="2">
    <location>
        <begin position="220"/>
        <end position="237"/>
    </location>
</feature>
<evidence type="ECO:0000313" key="3">
    <source>
        <dbReference type="EMBL" id="SOY30134.1"/>
    </source>
</evidence>
<keyword evidence="2" id="KW-1133">Transmembrane helix</keyword>
<feature type="transmembrane region" description="Helical" evidence="2">
    <location>
        <begin position="153"/>
        <end position="170"/>
    </location>
</feature>
<feature type="transmembrane region" description="Helical" evidence="2">
    <location>
        <begin position="495"/>
        <end position="512"/>
    </location>
</feature>
<dbReference type="PANTHER" id="PTHR37422">
    <property type="entry name" value="TEICHURONIC ACID BIOSYNTHESIS PROTEIN TUAE"/>
    <property type="match status" value="1"/>
</dbReference>
<name>A0A2K4ZI44_9FIRM</name>
<proteinExistence type="predicted"/>
<feature type="transmembrane region" description="Helical" evidence="2">
    <location>
        <begin position="269"/>
        <end position="287"/>
    </location>
</feature>
<feature type="compositionally biased region" description="Acidic residues" evidence="1">
    <location>
        <begin position="395"/>
        <end position="409"/>
    </location>
</feature>
<dbReference type="PANTHER" id="PTHR37422:SF13">
    <property type="entry name" value="LIPOPOLYSACCHARIDE BIOSYNTHESIS PROTEIN PA4999-RELATED"/>
    <property type="match status" value="1"/>
</dbReference>
<accession>A0A2K4ZI44</accession>
<evidence type="ECO:0008006" key="5">
    <source>
        <dbReference type="Google" id="ProtNLM"/>
    </source>
</evidence>
<dbReference type="OrthoDB" id="2021895at2"/>
<feature type="transmembrane region" description="Helical" evidence="2">
    <location>
        <begin position="470"/>
        <end position="488"/>
    </location>
</feature>
<dbReference type="EMBL" id="OFSM01000014">
    <property type="protein sequence ID" value="SOY30134.1"/>
    <property type="molecule type" value="Genomic_DNA"/>
</dbReference>
<keyword evidence="2" id="KW-0472">Membrane</keyword>
<feature type="transmembrane region" description="Helical" evidence="2">
    <location>
        <begin position="294"/>
        <end position="319"/>
    </location>
</feature>
<feature type="transmembrane region" description="Helical" evidence="2">
    <location>
        <begin position="244"/>
        <end position="263"/>
    </location>
</feature>